<dbReference type="PANTHER" id="PTHR42701">
    <property type="entry name" value="IMIDAZOLE GLYCEROL PHOSPHATE SYNTHASE SUBUNIT HISH"/>
    <property type="match status" value="1"/>
</dbReference>
<dbReference type="PANTHER" id="PTHR42701:SF1">
    <property type="entry name" value="IMIDAZOLE GLYCEROL PHOSPHATE SYNTHASE SUBUNIT HISH"/>
    <property type="match status" value="1"/>
</dbReference>
<comment type="catalytic activity">
    <reaction evidence="9 10">
        <text>L-glutamine + H2O = L-glutamate + NH4(+)</text>
        <dbReference type="Rhea" id="RHEA:15889"/>
        <dbReference type="ChEBI" id="CHEBI:15377"/>
        <dbReference type="ChEBI" id="CHEBI:28938"/>
        <dbReference type="ChEBI" id="CHEBI:29985"/>
        <dbReference type="ChEBI" id="CHEBI:58359"/>
        <dbReference type="EC" id="3.5.1.2"/>
    </reaction>
</comment>
<dbReference type="Gene3D" id="3.40.50.880">
    <property type="match status" value="1"/>
</dbReference>
<accession>A0A6N8FM45</accession>
<dbReference type="HAMAP" id="MF_00278">
    <property type="entry name" value="HisH"/>
    <property type="match status" value="1"/>
</dbReference>
<protein>
    <recommendedName>
        <fullName evidence="10">Imidazole glycerol phosphate synthase subunit HisH</fullName>
        <ecNumber evidence="10">4.3.2.10</ecNumber>
    </recommendedName>
    <alternativeName>
        <fullName evidence="10">IGP synthase glutaminase subunit</fullName>
        <ecNumber evidence="10">3.5.1.2</ecNumber>
    </alternativeName>
    <alternativeName>
        <fullName evidence="10">IGP synthase subunit HisH</fullName>
    </alternativeName>
    <alternativeName>
        <fullName evidence="10">ImGP synthase subunit HisH</fullName>
        <shortName evidence="10">IGPS subunit HisH</shortName>
    </alternativeName>
</protein>
<evidence type="ECO:0000259" key="12">
    <source>
        <dbReference type="Pfam" id="PF00117"/>
    </source>
</evidence>
<keyword evidence="3 10" id="KW-0028">Amino-acid biosynthesis</keyword>
<keyword evidence="7 10" id="KW-0456">Lyase</keyword>
<keyword evidence="6 10" id="KW-0368">Histidine biosynthesis</keyword>
<evidence type="ECO:0000256" key="9">
    <source>
        <dbReference type="ARBA" id="ARBA00049534"/>
    </source>
</evidence>
<dbReference type="InterPro" id="IPR010139">
    <property type="entry name" value="Imidazole-glycPsynth_HisH"/>
</dbReference>
<comment type="catalytic activity">
    <reaction evidence="8 10">
        <text>5-[(5-phospho-1-deoxy-D-ribulos-1-ylimino)methylamino]-1-(5-phospho-beta-D-ribosyl)imidazole-4-carboxamide + L-glutamine = D-erythro-1-(imidazol-4-yl)glycerol 3-phosphate + 5-amino-1-(5-phospho-beta-D-ribosyl)imidazole-4-carboxamide + L-glutamate + H(+)</text>
        <dbReference type="Rhea" id="RHEA:24793"/>
        <dbReference type="ChEBI" id="CHEBI:15378"/>
        <dbReference type="ChEBI" id="CHEBI:29985"/>
        <dbReference type="ChEBI" id="CHEBI:58278"/>
        <dbReference type="ChEBI" id="CHEBI:58359"/>
        <dbReference type="ChEBI" id="CHEBI:58475"/>
        <dbReference type="ChEBI" id="CHEBI:58525"/>
        <dbReference type="EC" id="4.3.2.10"/>
    </reaction>
</comment>
<dbReference type="AlphaFoldDB" id="A0A6N8FM45"/>
<comment type="function">
    <text evidence="10">IGPS catalyzes the conversion of PRFAR and glutamine to IGP, AICAR and glutamate. The HisH subunit catalyzes the hydrolysis of glutamine to glutamate and ammonia as part of the synthesis of IGP and AICAR. The resulting ammonia molecule is channeled to the active site of HisF.</text>
</comment>
<evidence type="ECO:0000256" key="10">
    <source>
        <dbReference type="HAMAP-Rule" id="MF_00278"/>
    </source>
</evidence>
<evidence type="ECO:0000256" key="8">
    <source>
        <dbReference type="ARBA" id="ARBA00047838"/>
    </source>
</evidence>
<keyword evidence="4 10" id="KW-0378">Hydrolase</keyword>
<evidence type="ECO:0000313" key="13">
    <source>
        <dbReference type="EMBL" id="MUK89796.1"/>
    </source>
</evidence>
<dbReference type="GO" id="GO:0016829">
    <property type="term" value="F:lyase activity"/>
    <property type="evidence" value="ECO:0007669"/>
    <property type="project" value="UniProtKB-KW"/>
</dbReference>
<dbReference type="SUPFAM" id="SSF52317">
    <property type="entry name" value="Class I glutamine amidotransferase-like"/>
    <property type="match status" value="1"/>
</dbReference>
<evidence type="ECO:0000313" key="14">
    <source>
        <dbReference type="Proteomes" id="UP000469125"/>
    </source>
</evidence>
<evidence type="ECO:0000256" key="11">
    <source>
        <dbReference type="PIRSR" id="PIRSR000495-1"/>
    </source>
</evidence>
<dbReference type="Pfam" id="PF00117">
    <property type="entry name" value="GATase"/>
    <property type="match status" value="1"/>
</dbReference>
<keyword evidence="10" id="KW-0963">Cytoplasm</keyword>
<dbReference type="CDD" id="cd01748">
    <property type="entry name" value="GATase1_IGP_Synthase"/>
    <property type="match status" value="1"/>
</dbReference>
<proteinExistence type="inferred from homology"/>
<evidence type="ECO:0000256" key="3">
    <source>
        <dbReference type="ARBA" id="ARBA00022605"/>
    </source>
</evidence>
<evidence type="ECO:0000256" key="4">
    <source>
        <dbReference type="ARBA" id="ARBA00022801"/>
    </source>
</evidence>
<evidence type="ECO:0000256" key="1">
    <source>
        <dbReference type="ARBA" id="ARBA00005091"/>
    </source>
</evidence>
<dbReference type="RefSeq" id="WP_155669963.1">
    <property type="nucleotide sequence ID" value="NZ_WOCA01000014.1"/>
</dbReference>
<comment type="subcellular location">
    <subcellularLocation>
        <location evidence="10">Cytoplasm</location>
    </subcellularLocation>
</comment>
<gene>
    <name evidence="10 13" type="primary">hisH</name>
    <name evidence="13" type="ORF">GMD78_15610</name>
</gene>
<reference evidence="13 14" key="1">
    <citation type="submission" date="2019-11" db="EMBL/GenBank/DDBJ databases">
        <authorList>
            <person name="Li X."/>
        </authorList>
    </citation>
    <scope>NUCLEOTIDE SEQUENCE [LARGE SCALE GENOMIC DNA]</scope>
    <source>
        <strain evidence="13 14">L9</strain>
    </source>
</reference>
<dbReference type="InterPro" id="IPR017926">
    <property type="entry name" value="GATASE"/>
</dbReference>
<comment type="pathway">
    <text evidence="1 10">Amino-acid biosynthesis; L-histidine biosynthesis; L-histidine from 5-phospho-alpha-D-ribose 1-diphosphate: step 5/9.</text>
</comment>
<sequence length="201" mass="22069">MIAIIDYGAGNIKSLQFALTKLGYESYLTTDQGEIRNSNAIILPGVGAFEDAMTALHKADLVEVIKDEANNEKPLLGICLGMQLLYETSNEDGLSNGLGLLNGHIERINNCVKVPHMGWNTLSLHRDSTITYQLPSEAYVYFVHSYFATNINESELISSTNYGGLIPAIVRKNNIIGMQFHPEKSGSTGLQLLKNFGEMIS</sequence>
<dbReference type="UniPathway" id="UPA00031">
    <property type="reaction ID" value="UER00010"/>
</dbReference>
<comment type="subunit">
    <text evidence="2 10">Heterodimer of HisH and HisF.</text>
</comment>
<comment type="caution">
    <text evidence="13">The sequence shown here is derived from an EMBL/GenBank/DDBJ whole genome shotgun (WGS) entry which is preliminary data.</text>
</comment>
<feature type="active site" description="Nucleophile" evidence="10 11">
    <location>
        <position position="79"/>
    </location>
</feature>
<evidence type="ECO:0000256" key="2">
    <source>
        <dbReference type="ARBA" id="ARBA00011152"/>
    </source>
</evidence>
<keyword evidence="14" id="KW-1185">Reference proteome</keyword>
<dbReference type="EMBL" id="WOCA01000014">
    <property type="protein sequence ID" value="MUK89796.1"/>
    <property type="molecule type" value="Genomic_DNA"/>
</dbReference>
<feature type="active site" evidence="10 11">
    <location>
        <position position="183"/>
    </location>
</feature>
<dbReference type="PROSITE" id="PS51273">
    <property type="entry name" value="GATASE_TYPE_1"/>
    <property type="match status" value="1"/>
</dbReference>
<dbReference type="GO" id="GO:0004359">
    <property type="term" value="F:glutaminase activity"/>
    <property type="evidence" value="ECO:0007669"/>
    <property type="project" value="UniProtKB-EC"/>
</dbReference>
<dbReference type="PIRSF" id="PIRSF000495">
    <property type="entry name" value="Amidotransf_hisH"/>
    <property type="match status" value="1"/>
</dbReference>
<name>A0A6N8FM45_9BACI</name>
<feature type="active site" evidence="10 11">
    <location>
        <position position="181"/>
    </location>
</feature>
<organism evidence="13 14">
    <name type="scientific">Ornithinibacillus caprae</name>
    <dbReference type="NCBI Taxonomy" id="2678566"/>
    <lineage>
        <taxon>Bacteria</taxon>
        <taxon>Bacillati</taxon>
        <taxon>Bacillota</taxon>
        <taxon>Bacilli</taxon>
        <taxon>Bacillales</taxon>
        <taxon>Bacillaceae</taxon>
        <taxon>Ornithinibacillus</taxon>
    </lineage>
</organism>
<dbReference type="GO" id="GO:0000107">
    <property type="term" value="F:imidazoleglycerol-phosphate synthase activity"/>
    <property type="evidence" value="ECO:0007669"/>
    <property type="project" value="UniProtKB-UniRule"/>
</dbReference>
<evidence type="ECO:0000256" key="6">
    <source>
        <dbReference type="ARBA" id="ARBA00023102"/>
    </source>
</evidence>
<keyword evidence="5 10" id="KW-0315">Glutamine amidotransferase</keyword>
<evidence type="ECO:0000256" key="5">
    <source>
        <dbReference type="ARBA" id="ARBA00022962"/>
    </source>
</evidence>
<dbReference type="Proteomes" id="UP000469125">
    <property type="component" value="Unassembled WGS sequence"/>
</dbReference>
<dbReference type="EC" id="4.3.2.10" evidence="10"/>
<feature type="domain" description="Glutamine amidotransferase" evidence="12">
    <location>
        <begin position="4"/>
        <end position="196"/>
    </location>
</feature>
<dbReference type="GO" id="GO:0005737">
    <property type="term" value="C:cytoplasm"/>
    <property type="evidence" value="ECO:0007669"/>
    <property type="project" value="UniProtKB-SubCell"/>
</dbReference>
<dbReference type="GO" id="GO:0000105">
    <property type="term" value="P:L-histidine biosynthetic process"/>
    <property type="evidence" value="ECO:0007669"/>
    <property type="project" value="UniProtKB-UniRule"/>
</dbReference>
<evidence type="ECO:0000256" key="7">
    <source>
        <dbReference type="ARBA" id="ARBA00023239"/>
    </source>
</evidence>
<dbReference type="NCBIfam" id="TIGR01855">
    <property type="entry name" value="IMP_synth_hisH"/>
    <property type="match status" value="1"/>
</dbReference>
<dbReference type="EC" id="3.5.1.2" evidence="10"/>
<dbReference type="InterPro" id="IPR029062">
    <property type="entry name" value="Class_I_gatase-like"/>
</dbReference>